<dbReference type="FunCoup" id="A0A7J7DEQ7">
    <property type="interactions" value="2214"/>
</dbReference>
<dbReference type="AlphaFoldDB" id="A0A7J7DEQ7"/>
<evidence type="ECO:0000256" key="2">
    <source>
        <dbReference type="ARBA" id="ARBA00022692"/>
    </source>
</evidence>
<feature type="transmembrane region" description="Helical" evidence="6">
    <location>
        <begin position="52"/>
        <end position="70"/>
    </location>
</feature>
<dbReference type="Pfam" id="PF04145">
    <property type="entry name" value="Ctr"/>
    <property type="match status" value="2"/>
</dbReference>
<protein>
    <recommendedName>
        <fullName evidence="6">Copper transport protein</fullName>
    </recommendedName>
</protein>
<keyword evidence="8" id="KW-1185">Reference proteome</keyword>
<evidence type="ECO:0000256" key="4">
    <source>
        <dbReference type="ARBA" id="ARBA00022989"/>
    </source>
</evidence>
<gene>
    <name evidence="7" type="ORF">HS088_TW07G00129</name>
</gene>
<feature type="transmembrane region" description="Helical" evidence="6">
    <location>
        <begin position="100"/>
        <end position="128"/>
    </location>
</feature>
<reference evidence="7 8" key="1">
    <citation type="journal article" date="2020" name="Nat. Commun.">
        <title>Genome of Tripterygium wilfordii and identification of cytochrome P450 involved in triptolide biosynthesis.</title>
        <authorList>
            <person name="Tu L."/>
            <person name="Su P."/>
            <person name="Zhang Z."/>
            <person name="Gao L."/>
            <person name="Wang J."/>
            <person name="Hu T."/>
            <person name="Zhou J."/>
            <person name="Zhang Y."/>
            <person name="Zhao Y."/>
            <person name="Liu Y."/>
            <person name="Song Y."/>
            <person name="Tong Y."/>
            <person name="Lu Y."/>
            <person name="Yang J."/>
            <person name="Xu C."/>
            <person name="Jia M."/>
            <person name="Peters R.J."/>
            <person name="Huang L."/>
            <person name="Gao W."/>
        </authorList>
    </citation>
    <scope>NUCLEOTIDE SEQUENCE [LARGE SCALE GENOMIC DNA]</scope>
    <source>
        <strain evidence="8">cv. XIE 37</strain>
        <tissue evidence="7">Leaf</tissue>
    </source>
</reference>
<evidence type="ECO:0000313" key="7">
    <source>
        <dbReference type="EMBL" id="KAF5744556.1"/>
    </source>
</evidence>
<name>A0A7J7DEQ7_TRIWF</name>
<evidence type="ECO:0000256" key="1">
    <source>
        <dbReference type="ARBA" id="ARBA00006921"/>
    </source>
</evidence>
<dbReference type="OrthoDB" id="73901at2759"/>
<keyword evidence="2 6" id="KW-0812">Transmembrane</keyword>
<comment type="similarity">
    <text evidence="1 6">Belongs to the copper transporter (Ctr) (TC 1.A.56) family. SLC31A subfamily.</text>
</comment>
<evidence type="ECO:0000313" key="8">
    <source>
        <dbReference type="Proteomes" id="UP000593562"/>
    </source>
</evidence>
<proteinExistence type="inferred from homology"/>
<dbReference type="EMBL" id="JAAARO010000007">
    <property type="protein sequence ID" value="KAF5744556.1"/>
    <property type="molecule type" value="Genomic_DNA"/>
</dbReference>
<evidence type="ECO:0000256" key="3">
    <source>
        <dbReference type="ARBA" id="ARBA00022796"/>
    </source>
</evidence>
<accession>A0A7J7DEQ7</accession>
<dbReference type="PANTHER" id="PTHR12483">
    <property type="entry name" value="SOLUTE CARRIER FAMILY 31 COPPER TRANSPORTERS"/>
    <property type="match status" value="1"/>
</dbReference>
<dbReference type="InterPro" id="IPR007274">
    <property type="entry name" value="Cop_transporter"/>
</dbReference>
<keyword evidence="4 6" id="KW-1133">Transmembrane helix</keyword>
<dbReference type="Proteomes" id="UP000593562">
    <property type="component" value="Unassembled WGS sequence"/>
</dbReference>
<dbReference type="InParanoid" id="A0A7J7DEQ7"/>
<keyword evidence="5 6" id="KW-0472">Membrane</keyword>
<dbReference type="GO" id="GO:0005375">
    <property type="term" value="F:copper ion transmembrane transporter activity"/>
    <property type="evidence" value="ECO:0007669"/>
    <property type="project" value="UniProtKB-UniRule"/>
</dbReference>
<evidence type="ECO:0000256" key="5">
    <source>
        <dbReference type="ARBA" id="ARBA00023136"/>
    </source>
</evidence>
<dbReference type="PANTHER" id="PTHR12483:SF24">
    <property type="entry name" value="COPPER TRANSPORTER 2-RELATED"/>
    <property type="match status" value="1"/>
</dbReference>
<sequence>MDGMHDQGMGAAPPMGHFMPHRRHMMMHMTFFWGKNAEVLFDRWPGHSSGKYWLSLVMVFVLALVVEWLSHTNSIKADTNNVVTGLVQTVMHALRVGVSLLVMLAVMCFNGGVFLAAVAGHSIGFFLFESRAFKKSSATSPDKTSHSDLPPMTC</sequence>
<organism evidence="7 8">
    <name type="scientific">Tripterygium wilfordii</name>
    <name type="common">Thunder God vine</name>
    <dbReference type="NCBI Taxonomy" id="458696"/>
    <lineage>
        <taxon>Eukaryota</taxon>
        <taxon>Viridiplantae</taxon>
        <taxon>Streptophyta</taxon>
        <taxon>Embryophyta</taxon>
        <taxon>Tracheophyta</taxon>
        <taxon>Spermatophyta</taxon>
        <taxon>Magnoliopsida</taxon>
        <taxon>eudicotyledons</taxon>
        <taxon>Gunneridae</taxon>
        <taxon>Pentapetalae</taxon>
        <taxon>rosids</taxon>
        <taxon>fabids</taxon>
        <taxon>Celastrales</taxon>
        <taxon>Celastraceae</taxon>
        <taxon>Tripterygium</taxon>
    </lineage>
</organism>
<dbReference type="GO" id="GO:0005886">
    <property type="term" value="C:plasma membrane"/>
    <property type="evidence" value="ECO:0007669"/>
    <property type="project" value="TreeGrafter"/>
</dbReference>
<comment type="caution">
    <text evidence="7">The sequence shown here is derived from an EMBL/GenBank/DDBJ whole genome shotgun (WGS) entry which is preliminary data.</text>
</comment>
<evidence type="ECO:0000256" key="6">
    <source>
        <dbReference type="RuleBase" id="RU367022"/>
    </source>
</evidence>
<keyword evidence="6" id="KW-0186">Copper</keyword>
<comment type="subcellular location">
    <subcellularLocation>
        <location evidence="6">Membrane</location>
        <topology evidence="6">Multi-pass membrane protein</topology>
    </subcellularLocation>
</comment>
<keyword evidence="6" id="KW-0813">Transport</keyword>
<keyword evidence="3 6" id="KW-0187">Copper transport</keyword>
<keyword evidence="6" id="KW-0406">Ion transport</keyword>